<dbReference type="PROSITE" id="PS00211">
    <property type="entry name" value="ABC_TRANSPORTER_1"/>
    <property type="match status" value="1"/>
</dbReference>
<dbReference type="GO" id="GO:0006879">
    <property type="term" value="P:intracellular iron ion homeostasis"/>
    <property type="evidence" value="ECO:0007669"/>
    <property type="project" value="TreeGrafter"/>
</dbReference>
<feature type="transmembrane region" description="Helical" evidence="9">
    <location>
        <begin position="263"/>
        <end position="285"/>
    </location>
</feature>
<dbReference type="EMBL" id="FNBW01000005">
    <property type="protein sequence ID" value="SDF67298.1"/>
    <property type="molecule type" value="Genomic_DNA"/>
</dbReference>
<dbReference type="InterPro" id="IPR011527">
    <property type="entry name" value="ABC1_TM_dom"/>
</dbReference>
<accession>A0A8G2EYK8</accession>
<evidence type="ECO:0000256" key="4">
    <source>
        <dbReference type="ARBA" id="ARBA00022741"/>
    </source>
</evidence>
<gene>
    <name evidence="12" type="ORF">SAMN05660686_02014</name>
</gene>
<protein>
    <submittedName>
        <fullName evidence="12">ATP-binding cassette, subfamily B</fullName>
    </submittedName>
</protein>
<evidence type="ECO:0000256" key="9">
    <source>
        <dbReference type="SAM" id="Phobius"/>
    </source>
</evidence>
<keyword evidence="2" id="KW-0813">Transport</keyword>
<dbReference type="FunFam" id="3.40.50.300:FF:000186">
    <property type="entry name" value="ATP-binding cassette sub-family B member 7, mitochondrial"/>
    <property type="match status" value="1"/>
</dbReference>
<dbReference type="SUPFAM" id="SSF90123">
    <property type="entry name" value="ABC transporter transmembrane region"/>
    <property type="match status" value="1"/>
</dbReference>
<comment type="caution">
    <text evidence="12">The sequence shown here is derived from an EMBL/GenBank/DDBJ whole genome shotgun (WGS) entry which is preliminary data.</text>
</comment>
<feature type="domain" description="ABC transporter" evidence="10">
    <location>
        <begin position="357"/>
        <end position="591"/>
    </location>
</feature>
<dbReference type="GO" id="GO:0005524">
    <property type="term" value="F:ATP binding"/>
    <property type="evidence" value="ECO:0007669"/>
    <property type="project" value="UniProtKB-KW"/>
</dbReference>
<dbReference type="Gene3D" id="1.20.1560.10">
    <property type="entry name" value="ABC transporter type 1, transmembrane domain"/>
    <property type="match status" value="1"/>
</dbReference>
<dbReference type="InterPro" id="IPR003439">
    <property type="entry name" value="ABC_transporter-like_ATP-bd"/>
</dbReference>
<dbReference type="InterPro" id="IPR039421">
    <property type="entry name" value="Type_1_exporter"/>
</dbReference>
<comment type="subcellular location">
    <subcellularLocation>
        <location evidence="1">Cell membrane</location>
        <topology evidence="1">Multi-pass membrane protein</topology>
    </subcellularLocation>
</comment>
<dbReference type="CDD" id="cd03253">
    <property type="entry name" value="ABCC_ATM1_transporter"/>
    <property type="match status" value="1"/>
</dbReference>
<proteinExistence type="predicted"/>
<dbReference type="Gene3D" id="3.40.50.300">
    <property type="entry name" value="P-loop containing nucleotide triphosphate hydrolases"/>
    <property type="match status" value="1"/>
</dbReference>
<dbReference type="PROSITE" id="PS50929">
    <property type="entry name" value="ABC_TM1F"/>
    <property type="match status" value="1"/>
</dbReference>
<keyword evidence="3 9" id="KW-0812">Transmembrane</keyword>
<dbReference type="SUPFAM" id="SSF52540">
    <property type="entry name" value="P-loop containing nucleoside triphosphate hydrolases"/>
    <property type="match status" value="1"/>
</dbReference>
<feature type="transmembrane region" description="Helical" evidence="9">
    <location>
        <begin position="37"/>
        <end position="58"/>
    </location>
</feature>
<dbReference type="InterPro" id="IPR027417">
    <property type="entry name" value="P-loop_NTPase"/>
</dbReference>
<evidence type="ECO:0000256" key="5">
    <source>
        <dbReference type="ARBA" id="ARBA00022840"/>
    </source>
</evidence>
<dbReference type="Proteomes" id="UP000198615">
    <property type="component" value="Unassembled WGS sequence"/>
</dbReference>
<dbReference type="PROSITE" id="PS50893">
    <property type="entry name" value="ABC_TRANSPORTER_2"/>
    <property type="match status" value="1"/>
</dbReference>
<dbReference type="AlphaFoldDB" id="A0A8G2EYK8"/>
<sequence length="612" mass="68054">MSAHADTRPEAKGDWNTIRTLMPYLWPPGQTGIRARVVAAVLCLVIAKLATVYVPILYKDAVDLISDGSDFAITALIGIVVGYGLLRVAQQAFGEFREFFFARVAQRAIRTVALKTFRHLHALSLRFHMDRQTGGLSRAIERGVKGIEFLLSFMLFSILPTLIEIAMVCGILWYFFDVWYAVVTFVTIAGYIAFTMFVTEWRLKFRRRMNEQDQTANTRAVDSLLNFETVKYFGNEQHEADRYDGSLRRYEDAAVASRSSLSLLNVGQGFIIAGGLIALMSMAGYGVKAGAMSVGDFVMVNTYLIQLFLPLNFLGFVYREMKQSLADMEAMFRLLDVRREVADKPDAAALGQGPGRVDFEDVRFAYREDRQILQGISFSVEPGQTVAIVGPSGAGKSTISRLLFRFYDVTGGAVRIDGEDIRDVTQQSVRAALGIVPQDTVLFNDTIYYNIAYGRPGASPSEVEAAARHASIHDFIMSLPDGYQSAVGERGLKLSGGEKQRVAIARTILKEPRIYVFDEATSALDSHTERAIQQSLREVSRGRTTLVIAHRLSTIVDADQILVLEAGRIVERGRHGELLSRDGAYAAMWRRQQETREDEAAPTRTEEVVATG</sequence>
<evidence type="ECO:0000313" key="13">
    <source>
        <dbReference type="Proteomes" id="UP000198615"/>
    </source>
</evidence>
<dbReference type="PANTHER" id="PTHR24221">
    <property type="entry name" value="ATP-BINDING CASSETTE SUB-FAMILY B"/>
    <property type="match status" value="1"/>
</dbReference>
<dbReference type="GO" id="GO:0016887">
    <property type="term" value="F:ATP hydrolysis activity"/>
    <property type="evidence" value="ECO:0007669"/>
    <property type="project" value="InterPro"/>
</dbReference>
<keyword evidence="13" id="KW-1185">Reference proteome</keyword>
<reference evidence="12 13" key="1">
    <citation type="submission" date="2016-10" db="EMBL/GenBank/DDBJ databases">
        <authorList>
            <person name="Varghese N."/>
            <person name="Submissions S."/>
        </authorList>
    </citation>
    <scope>NUCLEOTIDE SEQUENCE [LARGE SCALE GENOMIC DNA]</scope>
    <source>
        <strain evidence="12 13">DSM 18839</strain>
    </source>
</reference>
<evidence type="ECO:0000256" key="1">
    <source>
        <dbReference type="ARBA" id="ARBA00004651"/>
    </source>
</evidence>
<dbReference type="OrthoDB" id="5288404at2"/>
<evidence type="ECO:0000256" key="3">
    <source>
        <dbReference type="ARBA" id="ARBA00022692"/>
    </source>
</evidence>
<keyword evidence="6 9" id="KW-1133">Transmembrane helix</keyword>
<organism evidence="12 13">
    <name type="scientific">Thalassobaculum litoreum DSM 18839</name>
    <dbReference type="NCBI Taxonomy" id="1123362"/>
    <lineage>
        <taxon>Bacteria</taxon>
        <taxon>Pseudomonadati</taxon>
        <taxon>Pseudomonadota</taxon>
        <taxon>Alphaproteobacteria</taxon>
        <taxon>Rhodospirillales</taxon>
        <taxon>Thalassobaculaceae</taxon>
        <taxon>Thalassobaculum</taxon>
    </lineage>
</organism>
<keyword evidence="4" id="KW-0547">Nucleotide-binding</keyword>
<keyword evidence="5 12" id="KW-0067">ATP-binding</keyword>
<dbReference type="InterPro" id="IPR017871">
    <property type="entry name" value="ABC_transporter-like_CS"/>
</dbReference>
<dbReference type="GO" id="GO:0140359">
    <property type="term" value="F:ABC-type transporter activity"/>
    <property type="evidence" value="ECO:0007669"/>
    <property type="project" value="InterPro"/>
</dbReference>
<dbReference type="Pfam" id="PF00005">
    <property type="entry name" value="ABC_tran"/>
    <property type="match status" value="1"/>
</dbReference>
<dbReference type="CDD" id="cd18582">
    <property type="entry name" value="ABC_6TM_ATM1_ABCB7"/>
    <property type="match status" value="1"/>
</dbReference>
<dbReference type="InterPro" id="IPR003593">
    <property type="entry name" value="AAA+_ATPase"/>
</dbReference>
<dbReference type="SMART" id="SM00382">
    <property type="entry name" value="AAA"/>
    <property type="match status" value="1"/>
</dbReference>
<feature type="transmembrane region" description="Helical" evidence="9">
    <location>
        <begin position="297"/>
        <end position="318"/>
    </location>
</feature>
<evidence type="ECO:0000256" key="2">
    <source>
        <dbReference type="ARBA" id="ARBA00022448"/>
    </source>
</evidence>
<feature type="transmembrane region" description="Helical" evidence="9">
    <location>
        <begin position="70"/>
        <end position="89"/>
    </location>
</feature>
<feature type="domain" description="ABC transmembrane type-1" evidence="11">
    <location>
        <begin position="38"/>
        <end position="323"/>
    </location>
</feature>
<dbReference type="GO" id="GO:0005886">
    <property type="term" value="C:plasma membrane"/>
    <property type="evidence" value="ECO:0007669"/>
    <property type="project" value="UniProtKB-SubCell"/>
</dbReference>
<dbReference type="RefSeq" id="WP_093150031.1">
    <property type="nucleotide sequence ID" value="NZ_FNBW01000005.1"/>
</dbReference>
<evidence type="ECO:0000259" key="11">
    <source>
        <dbReference type="PROSITE" id="PS50929"/>
    </source>
</evidence>
<name>A0A8G2EYK8_9PROT</name>
<evidence type="ECO:0000256" key="8">
    <source>
        <dbReference type="SAM" id="MobiDB-lite"/>
    </source>
</evidence>
<evidence type="ECO:0000313" key="12">
    <source>
        <dbReference type="EMBL" id="SDF67298.1"/>
    </source>
</evidence>
<dbReference type="InterPro" id="IPR036640">
    <property type="entry name" value="ABC1_TM_sf"/>
</dbReference>
<keyword evidence="7 9" id="KW-0472">Membrane</keyword>
<evidence type="ECO:0000256" key="6">
    <source>
        <dbReference type="ARBA" id="ARBA00022989"/>
    </source>
</evidence>
<feature type="transmembrane region" description="Helical" evidence="9">
    <location>
        <begin position="149"/>
        <end position="173"/>
    </location>
</feature>
<feature type="region of interest" description="Disordered" evidence="8">
    <location>
        <begin position="593"/>
        <end position="612"/>
    </location>
</feature>
<evidence type="ECO:0000256" key="7">
    <source>
        <dbReference type="ARBA" id="ARBA00023136"/>
    </source>
</evidence>
<evidence type="ECO:0000259" key="10">
    <source>
        <dbReference type="PROSITE" id="PS50893"/>
    </source>
</evidence>
<feature type="transmembrane region" description="Helical" evidence="9">
    <location>
        <begin position="179"/>
        <end position="199"/>
    </location>
</feature>
<dbReference type="Pfam" id="PF00664">
    <property type="entry name" value="ABC_membrane"/>
    <property type="match status" value="1"/>
</dbReference>
<dbReference type="PANTHER" id="PTHR24221:SF402">
    <property type="entry name" value="IRON-SULFUR CLUSTERS TRANSPORTER ABCB7, MITOCHONDRIAL"/>
    <property type="match status" value="1"/>
</dbReference>